<feature type="domain" description="HTH gntR-type" evidence="5">
    <location>
        <begin position="5"/>
        <end position="73"/>
    </location>
</feature>
<evidence type="ECO:0000313" key="7">
    <source>
        <dbReference type="EMBL" id="MBG0563956.1"/>
    </source>
</evidence>
<protein>
    <submittedName>
        <fullName evidence="7">TetR/AcrR family transcriptional regulator C-terminal domain-containing protein</fullName>
    </submittedName>
</protein>
<reference evidence="7" key="1">
    <citation type="submission" date="2020-11" db="EMBL/GenBank/DDBJ databases">
        <title>Isolation and identification of active actinomycetes.</title>
        <authorList>
            <person name="Sun X."/>
        </authorList>
    </citation>
    <scope>NUCLEOTIDE SEQUENCE</scope>
    <source>
        <strain evidence="7">NEAU-A11</strain>
    </source>
</reference>
<dbReference type="GO" id="GO:0003677">
    <property type="term" value="F:DNA binding"/>
    <property type="evidence" value="ECO:0007669"/>
    <property type="project" value="UniProtKB-UniRule"/>
</dbReference>
<evidence type="ECO:0000256" key="4">
    <source>
        <dbReference type="PROSITE-ProRule" id="PRU00335"/>
    </source>
</evidence>
<dbReference type="PROSITE" id="PS50977">
    <property type="entry name" value="HTH_TETR_2"/>
    <property type="match status" value="1"/>
</dbReference>
<feature type="DNA-binding region" description="H-T-H motif" evidence="4">
    <location>
        <begin position="112"/>
        <end position="131"/>
    </location>
</feature>
<dbReference type="AlphaFoldDB" id="A0A931G0D7"/>
<dbReference type="SUPFAM" id="SSF46785">
    <property type="entry name" value="Winged helix' DNA-binding domain"/>
    <property type="match status" value="1"/>
</dbReference>
<dbReference type="InterPro" id="IPR036390">
    <property type="entry name" value="WH_DNA-bd_sf"/>
</dbReference>
<evidence type="ECO:0000313" key="8">
    <source>
        <dbReference type="Proteomes" id="UP000598146"/>
    </source>
</evidence>
<dbReference type="Pfam" id="PF00440">
    <property type="entry name" value="TetR_N"/>
    <property type="match status" value="1"/>
</dbReference>
<evidence type="ECO:0000259" key="6">
    <source>
        <dbReference type="PROSITE" id="PS50977"/>
    </source>
</evidence>
<dbReference type="SMART" id="SM00345">
    <property type="entry name" value="HTH_GNTR"/>
    <property type="match status" value="1"/>
</dbReference>
<dbReference type="InterPro" id="IPR000524">
    <property type="entry name" value="Tscrpt_reg_HTH_GntR"/>
</dbReference>
<dbReference type="Pfam" id="PF00392">
    <property type="entry name" value="GntR"/>
    <property type="match status" value="1"/>
</dbReference>
<keyword evidence="2 4" id="KW-0238">DNA-binding</keyword>
<dbReference type="Pfam" id="PF02909">
    <property type="entry name" value="TetR_C_1"/>
    <property type="match status" value="1"/>
</dbReference>
<dbReference type="SUPFAM" id="SSF46689">
    <property type="entry name" value="Homeodomain-like"/>
    <property type="match status" value="1"/>
</dbReference>
<name>A0A931G0D7_9ACTN</name>
<evidence type="ECO:0000256" key="2">
    <source>
        <dbReference type="ARBA" id="ARBA00023125"/>
    </source>
</evidence>
<dbReference type="PROSITE" id="PS50949">
    <property type="entry name" value="HTH_GNTR"/>
    <property type="match status" value="1"/>
</dbReference>
<dbReference type="InterPro" id="IPR009057">
    <property type="entry name" value="Homeodomain-like_sf"/>
</dbReference>
<dbReference type="Gene3D" id="1.10.357.10">
    <property type="entry name" value="Tetracycline Repressor, domain 2"/>
    <property type="match status" value="1"/>
</dbReference>
<keyword evidence="1" id="KW-0805">Transcription regulation</keyword>
<dbReference type="InterPro" id="IPR050679">
    <property type="entry name" value="Bact_HTH_transcr_reg"/>
</dbReference>
<evidence type="ECO:0000259" key="5">
    <source>
        <dbReference type="PROSITE" id="PS50949"/>
    </source>
</evidence>
<dbReference type="EMBL" id="JADQTO010000009">
    <property type="protein sequence ID" value="MBG0563956.1"/>
    <property type="molecule type" value="Genomic_DNA"/>
</dbReference>
<accession>A0A931G0D7</accession>
<keyword evidence="8" id="KW-1185">Reference proteome</keyword>
<comment type="caution">
    <text evidence="7">The sequence shown here is derived from an EMBL/GenBank/DDBJ whole genome shotgun (WGS) entry which is preliminary data.</text>
</comment>
<organism evidence="7 8">
    <name type="scientific">Actinoplanes aureus</name>
    <dbReference type="NCBI Taxonomy" id="2792083"/>
    <lineage>
        <taxon>Bacteria</taxon>
        <taxon>Bacillati</taxon>
        <taxon>Actinomycetota</taxon>
        <taxon>Actinomycetes</taxon>
        <taxon>Micromonosporales</taxon>
        <taxon>Micromonosporaceae</taxon>
        <taxon>Actinoplanes</taxon>
    </lineage>
</organism>
<dbReference type="Gene3D" id="1.10.10.10">
    <property type="entry name" value="Winged helix-like DNA-binding domain superfamily/Winged helix DNA-binding domain"/>
    <property type="match status" value="1"/>
</dbReference>
<dbReference type="GO" id="GO:0045892">
    <property type="term" value="P:negative regulation of DNA-templated transcription"/>
    <property type="evidence" value="ECO:0007669"/>
    <property type="project" value="InterPro"/>
</dbReference>
<gene>
    <name evidence="7" type="ORF">I4J89_21145</name>
</gene>
<dbReference type="InterPro" id="IPR001647">
    <property type="entry name" value="HTH_TetR"/>
</dbReference>
<dbReference type="Gene3D" id="1.10.10.60">
    <property type="entry name" value="Homeodomain-like"/>
    <property type="match status" value="1"/>
</dbReference>
<dbReference type="PANTHER" id="PTHR44846">
    <property type="entry name" value="MANNOSYL-D-GLYCERATE TRANSPORT/METABOLISM SYSTEM REPRESSOR MNGR-RELATED"/>
    <property type="match status" value="1"/>
</dbReference>
<evidence type="ECO:0000256" key="1">
    <source>
        <dbReference type="ARBA" id="ARBA00023015"/>
    </source>
</evidence>
<proteinExistence type="predicted"/>
<dbReference type="GO" id="GO:0003700">
    <property type="term" value="F:DNA-binding transcription factor activity"/>
    <property type="evidence" value="ECO:0007669"/>
    <property type="project" value="InterPro"/>
</dbReference>
<sequence>MVTAEPPYQRIVAELRRRITEGELRPGDRVPSTRQIAIRWGVATATATKALNTLRQEGLVRAEPRAGTVVAEPSPAAGPVPPTSAPAGELTRERIVRVAIEIADAEGLEALSMRGIAARLGAATMSTYRHVAGKDDLVLLMADAAFGELPPATDPALGWRERVEQAVRTLWTLHRRHPWLSQLNPLNRPLPLPGLLAHGEQILAALEGAGLDATATLDVEVLLYSYVQGLAANIEREAHEQAATGMSDDDWMRQQEPAMGAMAATGHYPAFARLMAGFTTDGYDLDLDRIFELGLRLLLDGFAQSRRPSS</sequence>
<dbReference type="InterPro" id="IPR004111">
    <property type="entry name" value="Repressor_TetR_C"/>
</dbReference>
<dbReference type="Proteomes" id="UP000598146">
    <property type="component" value="Unassembled WGS sequence"/>
</dbReference>
<dbReference type="PANTHER" id="PTHR44846:SF17">
    <property type="entry name" value="GNTR-FAMILY TRANSCRIPTIONAL REGULATOR"/>
    <property type="match status" value="1"/>
</dbReference>
<dbReference type="SUPFAM" id="SSF48498">
    <property type="entry name" value="Tetracyclin repressor-like, C-terminal domain"/>
    <property type="match status" value="1"/>
</dbReference>
<keyword evidence="3" id="KW-0804">Transcription</keyword>
<dbReference type="InterPro" id="IPR036271">
    <property type="entry name" value="Tet_transcr_reg_TetR-rel_C_sf"/>
</dbReference>
<dbReference type="InterPro" id="IPR036388">
    <property type="entry name" value="WH-like_DNA-bd_sf"/>
</dbReference>
<dbReference type="CDD" id="cd07377">
    <property type="entry name" value="WHTH_GntR"/>
    <property type="match status" value="1"/>
</dbReference>
<dbReference type="RefSeq" id="WP_196415726.1">
    <property type="nucleotide sequence ID" value="NZ_JADQTO010000009.1"/>
</dbReference>
<feature type="domain" description="HTH tetR-type" evidence="6">
    <location>
        <begin position="89"/>
        <end position="149"/>
    </location>
</feature>
<evidence type="ECO:0000256" key="3">
    <source>
        <dbReference type="ARBA" id="ARBA00023163"/>
    </source>
</evidence>